<gene>
    <name evidence="3" type="ORF">CA982_01260</name>
</gene>
<sequence length="208" mass="21300">MGVLVAATGLAAVGVPAATADAATTTVRSGMKITVDETIVTSTSCTLGAVISTSKALTAGHCGNVGQVVYSASGARVGTITANRITRQLDIAVITLAPRVASQQDAIDWDASFWRGQAVSKAGITTGYGQGVITEPRPVLRRAYGFSLAPPFVNQHATYSVDTTLRSEAGDSGAGVRDGRGRVVGILSSGDERSTAIAPVSKLPRDLR</sequence>
<feature type="domain" description="Peptidase S1" evidence="2">
    <location>
        <begin position="42"/>
        <end position="195"/>
    </location>
</feature>
<evidence type="ECO:0000313" key="4">
    <source>
        <dbReference type="Proteomes" id="UP000194632"/>
    </source>
</evidence>
<name>A0A2C9ZKQ7_9ACTN</name>
<dbReference type="InterPro" id="IPR043504">
    <property type="entry name" value="Peptidase_S1_PA_chymotrypsin"/>
</dbReference>
<evidence type="ECO:0000256" key="1">
    <source>
        <dbReference type="SAM" id="SignalP"/>
    </source>
</evidence>
<dbReference type="InterPro" id="IPR009003">
    <property type="entry name" value="Peptidase_S1_PA"/>
</dbReference>
<dbReference type="Gene3D" id="2.40.10.10">
    <property type="entry name" value="Trypsin-like serine proteases"/>
    <property type="match status" value="2"/>
</dbReference>
<comment type="caution">
    <text evidence="3">The sequence shown here is derived from an EMBL/GenBank/DDBJ whole genome shotgun (WGS) entry which is preliminary data.</text>
</comment>
<dbReference type="Proteomes" id="UP000194632">
    <property type="component" value="Unassembled WGS sequence"/>
</dbReference>
<dbReference type="EMBL" id="NGFO01000001">
    <property type="protein sequence ID" value="OUC81127.1"/>
    <property type="molecule type" value="Genomic_DNA"/>
</dbReference>
<keyword evidence="1" id="KW-0732">Signal</keyword>
<feature type="signal peptide" evidence="1">
    <location>
        <begin position="1"/>
        <end position="22"/>
    </location>
</feature>
<dbReference type="SUPFAM" id="SSF50494">
    <property type="entry name" value="Trypsin-like serine proteases"/>
    <property type="match status" value="1"/>
</dbReference>
<dbReference type="AlphaFoldDB" id="A0A2C9ZKQ7"/>
<proteinExistence type="predicted"/>
<protein>
    <recommendedName>
        <fullName evidence="2">Peptidase S1 domain-containing protein</fullName>
    </recommendedName>
</protein>
<evidence type="ECO:0000313" key="3">
    <source>
        <dbReference type="EMBL" id="OUC81127.1"/>
    </source>
</evidence>
<dbReference type="InterPro" id="IPR001254">
    <property type="entry name" value="Trypsin_dom"/>
</dbReference>
<reference evidence="3 4" key="1">
    <citation type="submission" date="2017-05" db="EMBL/GenBank/DDBJ databases">
        <title>Biotechnological potential of actinobacteria isolated from South African environments.</title>
        <authorList>
            <person name="Le Roes-Hill M."/>
            <person name="Prins A."/>
            <person name="Durrell K.A."/>
        </authorList>
    </citation>
    <scope>NUCLEOTIDE SEQUENCE [LARGE SCALE GENOMIC DNA]</scope>
    <source>
        <strain evidence="3">BS2</strain>
    </source>
</reference>
<feature type="chain" id="PRO_5013039362" description="Peptidase S1 domain-containing protein" evidence="1">
    <location>
        <begin position="23"/>
        <end position="208"/>
    </location>
</feature>
<organism evidence="3 4">
    <name type="scientific">Gordonia lacunae</name>
    <dbReference type="NCBI Taxonomy" id="417102"/>
    <lineage>
        <taxon>Bacteria</taxon>
        <taxon>Bacillati</taxon>
        <taxon>Actinomycetota</taxon>
        <taxon>Actinomycetes</taxon>
        <taxon>Mycobacteriales</taxon>
        <taxon>Gordoniaceae</taxon>
        <taxon>Gordonia</taxon>
    </lineage>
</organism>
<keyword evidence="4" id="KW-1185">Reference proteome</keyword>
<dbReference type="GO" id="GO:0004252">
    <property type="term" value="F:serine-type endopeptidase activity"/>
    <property type="evidence" value="ECO:0007669"/>
    <property type="project" value="InterPro"/>
</dbReference>
<dbReference type="GO" id="GO:0006508">
    <property type="term" value="P:proteolysis"/>
    <property type="evidence" value="ECO:0007669"/>
    <property type="project" value="InterPro"/>
</dbReference>
<evidence type="ECO:0000259" key="2">
    <source>
        <dbReference type="Pfam" id="PF00089"/>
    </source>
</evidence>
<accession>A0A2C9ZKQ7</accession>
<dbReference type="STRING" id="417102.CA982_01260"/>
<dbReference type="Pfam" id="PF00089">
    <property type="entry name" value="Trypsin"/>
    <property type="match status" value="1"/>
</dbReference>